<dbReference type="Proteomes" id="UP000290037">
    <property type="component" value="Unassembled WGS sequence"/>
</dbReference>
<dbReference type="Pfam" id="PF01553">
    <property type="entry name" value="Acyltransferase"/>
    <property type="match status" value="1"/>
</dbReference>
<gene>
    <name evidence="5" type="ORF">DSM01_2342</name>
    <name evidence="6" type="ORF">SAMN04487999_0134</name>
</gene>
<dbReference type="SUPFAM" id="SSF69593">
    <property type="entry name" value="Glycerol-3-phosphate (1)-acyltransferase"/>
    <property type="match status" value="1"/>
</dbReference>
<dbReference type="PANTHER" id="PTHR10434">
    <property type="entry name" value="1-ACYL-SN-GLYCEROL-3-PHOSPHATE ACYLTRANSFERASE"/>
    <property type="match status" value="1"/>
</dbReference>
<evidence type="ECO:0000313" key="5">
    <source>
        <dbReference type="EMBL" id="RXG28880.1"/>
    </source>
</evidence>
<organism evidence="6 7">
    <name type="scientific">Leeuwenhoekiella palythoae</name>
    <dbReference type="NCBI Taxonomy" id="573501"/>
    <lineage>
        <taxon>Bacteria</taxon>
        <taxon>Pseudomonadati</taxon>
        <taxon>Bacteroidota</taxon>
        <taxon>Flavobacteriia</taxon>
        <taxon>Flavobacteriales</taxon>
        <taxon>Flavobacteriaceae</taxon>
        <taxon>Leeuwenhoekiella</taxon>
    </lineage>
</organism>
<dbReference type="STRING" id="573501.SAMN04487999_0134"/>
<evidence type="ECO:0000256" key="2">
    <source>
        <dbReference type="ARBA" id="ARBA00022679"/>
    </source>
</evidence>
<keyword evidence="8" id="KW-1185">Reference proteome</keyword>
<comment type="pathway">
    <text evidence="1">Lipid metabolism.</text>
</comment>
<feature type="domain" description="Phospholipid/glycerol acyltransferase" evidence="4">
    <location>
        <begin position="28"/>
        <end position="140"/>
    </location>
</feature>
<dbReference type="GO" id="GO:0006654">
    <property type="term" value="P:phosphatidic acid biosynthetic process"/>
    <property type="evidence" value="ECO:0007669"/>
    <property type="project" value="TreeGrafter"/>
</dbReference>
<sequence>MRKLALFIYTALGWKINGTFPSEVKKMVVIAAPHTSWHDFYMGLLFRSVIDVQINFLGKKELFKWPFGWYFRKVGGIPLDRFKSENKVDRIARMFEDHDTFRLALSPEGTRKKVDHWKTGFYYIALKAQVPILPITMDFGKKEHRIGRPFYPTGNCARDLRQLQLFFKNVEGKFPERS</sequence>
<dbReference type="OrthoDB" id="9796839at2"/>
<protein>
    <submittedName>
        <fullName evidence="5 6">1-acyl-sn-glycerol-3-phosphate acyltransferase</fullName>
    </submittedName>
</protein>
<evidence type="ECO:0000256" key="1">
    <source>
        <dbReference type="ARBA" id="ARBA00005189"/>
    </source>
</evidence>
<dbReference type="EMBL" id="QOVN01000004">
    <property type="protein sequence ID" value="RXG28880.1"/>
    <property type="molecule type" value="Genomic_DNA"/>
</dbReference>
<dbReference type="AlphaFoldDB" id="A0A1M5SRV3"/>
<accession>A0A1M5SRV3</accession>
<proteinExistence type="predicted"/>
<keyword evidence="3 6" id="KW-0012">Acyltransferase</keyword>
<dbReference type="SMART" id="SM00563">
    <property type="entry name" value="PlsC"/>
    <property type="match status" value="1"/>
</dbReference>
<dbReference type="PANTHER" id="PTHR10434:SF9">
    <property type="entry name" value="PHOSPHOLIPID_GLYCEROL ACYLTRANSFERASE DOMAIN-CONTAINING PROTEIN"/>
    <property type="match status" value="1"/>
</dbReference>
<reference evidence="6" key="2">
    <citation type="submission" date="2016-11" db="EMBL/GenBank/DDBJ databases">
        <authorList>
            <person name="Jaros S."/>
            <person name="Januszkiewicz K."/>
            <person name="Wedrychowicz H."/>
        </authorList>
    </citation>
    <scope>NUCLEOTIDE SEQUENCE [LARGE SCALE GENOMIC DNA]</scope>
    <source>
        <strain evidence="6">DSM 19859</strain>
    </source>
</reference>
<evidence type="ECO:0000259" key="4">
    <source>
        <dbReference type="SMART" id="SM00563"/>
    </source>
</evidence>
<name>A0A1M5SRV3_9FLAO</name>
<reference evidence="7" key="1">
    <citation type="submission" date="2016-11" db="EMBL/GenBank/DDBJ databases">
        <authorList>
            <person name="Varghese N."/>
            <person name="Submissions S."/>
        </authorList>
    </citation>
    <scope>NUCLEOTIDE SEQUENCE [LARGE SCALE GENOMIC DNA]</scope>
    <source>
        <strain evidence="7">DSM 19859</strain>
    </source>
</reference>
<reference evidence="5 8" key="3">
    <citation type="submission" date="2018-07" db="EMBL/GenBank/DDBJ databases">
        <title>Leeuwenhoekiella genomics.</title>
        <authorList>
            <person name="Tahon G."/>
            <person name="Willems A."/>
        </authorList>
    </citation>
    <scope>NUCLEOTIDE SEQUENCE [LARGE SCALE GENOMIC DNA]</scope>
    <source>
        <strain evidence="5 8">LMG 24856</strain>
    </source>
</reference>
<evidence type="ECO:0000313" key="7">
    <source>
        <dbReference type="Proteomes" id="UP000184240"/>
    </source>
</evidence>
<dbReference type="InterPro" id="IPR002123">
    <property type="entry name" value="Plipid/glycerol_acylTrfase"/>
</dbReference>
<keyword evidence="2 6" id="KW-0808">Transferase</keyword>
<evidence type="ECO:0000256" key="3">
    <source>
        <dbReference type="ARBA" id="ARBA00023315"/>
    </source>
</evidence>
<dbReference type="Proteomes" id="UP000184240">
    <property type="component" value="Unassembled WGS sequence"/>
</dbReference>
<evidence type="ECO:0000313" key="8">
    <source>
        <dbReference type="Proteomes" id="UP000290037"/>
    </source>
</evidence>
<dbReference type="GO" id="GO:0003841">
    <property type="term" value="F:1-acylglycerol-3-phosphate O-acyltransferase activity"/>
    <property type="evidence" value="ECO:0007669"/>
    <property type="project" value="TreeGrafter"/>
</dbReference>
<dbReference type="RefSeq" id="WP_072979296.1">
    <property type="nucleotide sequence ID" value="NZ_FQXT01000001.1"/>
</dbReference>
<dbReference type="EMBL" id="FQXT01000001">
    <property type="protein sequence ID" value="SHH41225.1"/>
    <property type="molecule type" value="Genomic_DNA"/>
</dbReference>
<evidence type="ECO:0000313" key="6">
    <source>
        <dbReference type="EMBL" id="SHH41225.1"/>
    </source>
</evidence>